<protein>
    <recommendedName>
        <fullName evidence="7">Luciferase-like monooxygenase</fullName>
    </recommendedName>
</protein>
<keyword evidence="2" id="KW-0288">FMN</keyword>
<evidence type="ECO:0000256" key="4">
    <source>
        <dbReference type="ARBA" id="ARBA00023033"/>
    </source>
</evidence>
<dbReference type="EMBL" id="JAVLUS010000033">
    <property type="protein sequence ID" value="MDS1116717.1"/>
    <property type="molecule type" value="Genomic_DNA"/>
</dbReference>
<name>A0ABU2GZ26_9ACTN</name>
<dbReference type="InterPro" id="IPR051260">
    <property type="entry name" value="Diverse_substr_monoxygenases"/>
</dbReference>
<keyword evidence="3" id="KW-0560">Oxidoreductase</keyword>
<accession>A0ABU2GZ26</accession>
<keyword evidence="1" id="KW-0285">Flavoprotein</keyword>
<comment type="caution">
    <text evidence="5">The sequence shown here is derived from an EMBL/GenBank/DDBJ whole genome shotgun (WGS) entry which is preliminary data.</text>
</comment>
<proteinExistence type="predicted"/>
<dbReference type="Gene3D" id="3.20.20.30">
    <property type="entry name" value="Luciferase-like domain"/>
    <property type="match status" value="1"/>
</dbReference>
<dbReference type="SUPFAM" id="SSF51679">
    <property type="entry name" value="Bacterial luciferase-like"/>
    <property type="match status" value="1"/>
</dbReference>
<dbReference type="Proteomes" id="UP001265083">
    <property type="component" value="Unassembled WGS sequence"/>
</dbReference>
<gene>
    <name evidence="5" type="ORF">RD149_23525</name>
</gene>
<sequence>WTCRHPSSRTLRPAISGVHSNWGGSPDQIADEAQRWVDAGVDGFNVIPVTTLGDWASFADEVVPTLRDRGLIQSEYEPGSLRHKVLRSGDLVDAKHPAAGYRGQFAGSTHGVRELAR</sequence>
<keyword evidence="6" id="KW-1185">Reference proteome</keyword>
<evidence type="ECO:0000313" key="6">
    <source>
        <dbReference type="Proteomes" id="UP001265083"/>
    </source>
</evidence>
<organism evidence="5 6">
    <name type="scientific">Gordonia westfalica</name>
    <dbReference type="NCBI Taxonomy" id="158898"/>
    <lineage>
        <taxon>Bacteria</taxon>
        <taxon>Bacillati</taxon>
        <taxon>Actinomycetota</taxon>
        <taxon>Actinomycetes</taxon>
        <taxon>Mycobacteriales</taxon>
        <taxon>Gordoniaceae</taxon>
        <taxon>Gordonia</taxon>
    </lineage>
</organism>
<dbReference type="PANTHER" id="PTHR30011">
    <property type="entry name" value="ALKANESULFONATE MONOOXYGENASE-RELATED"/>
    <property type="match status" value="1"/>
</dbReference>
<feature type="non-terminal residue" evidence="5">
    <location>
        <position position="1"/>
    </location>
</feature>
<evidence type="ECO:0000256" key="2">
    <source>
        <dbReference type="ARBA" id="ARBA00022643"/>
    </source>
</evidence>
<reference evidence="5 6" key="1">
    <citation type="submission" date="2023-08" db="EMBL/GenBank/DDBJ databases">
        <title>Bioegradation of LLDPE and BLDPE plastic by marine bacteria from coast plastic debris.</title>
        <authorList>
            <person name="Rong Z."/>
        </authorList>
    </citation>
    <scope>NUCLEOTIDE SEQUENCE [LARGE SCALE GENOMIC DNA]</scope>
    <source>
        <strain evidence="5 6">Z-2</strain>
    </source>
</reference>
<evidence type="ECO:0000256" key="3">
    <source>
        <dbReference type="ARBA" id="ARBA00023002"/>
    </source>
</evidence>
<evidence type="ECO:0000256" key="1">
    <source>
        <dbReference type="ARBA" id="ARBA00022630"/>
    </source>
</evidence>
<dbReference type="PANTHER" id="PTHR30011:SF16">
    <property type="entry name" value="C2H2 FINGER DOMAIN TRANSCRIPTION FACTOR (EUROFUNG)-RELATED"/>
    <property type="match status" value="1"/>
</dbReference>
<dbReference type="InterPro" id="IPR036661">
    <property type="entry name" value="Luciferase-like_sf"/>
</dbReference>
<evidence type="ECO:0000313" key="5">
    <source>
        <dbReference type="EMBL" id="MDS1116717.1"/>
    </source>
</evidence>
<keyword evidence="4" id="KW-0503">Monooxygenase</keyword>
<evidence type="ECO:0008006" key="7">
    <source>
        <dbReference type="Google" id="ProtNLM"/>
    </source>
</evidence>